<dbReference type="EC" id="2.1.1.77" evidence="3"/>
<name>Q1PVH9_KUEST</name>
<keyword evidence="3" id="KW-0808">Transferase</keyword>
<reference evidence="2" key="2">
    <citation type="submission" date="2006-01" db="EMBL/GenBank/DDBJ databases">
        <authorList>
            <person name="Genoscope"/>
        </authorList>
    </citation>
    <scope>NUCLEOTIDE SEQUENCE</scope>
</reference>
<dbReference type="RefSeq" id="WP_099325379.1">
    <property type="nucleotide sequence ID" value="NZ_CP049055.1"/>
</dbReference>
<dbReference type="Proteomes" id="UP000221734">
    <property type="component" value="Chromosome Kuenenia_stuttgartiensis_MBR1"/>
</dbReference>
<evidence type="ECO:0000259" key="1">
    <source>
        <dbReference type="Pfam" id="PF13847"/>
    </source>
</evidence>
<proteinExistence type="predicted"/>
<keyword evidence="5" id="KW-1185">Reference proteome</keyword>
<dbReference type="EMBL" id="LT934425">
    <property type="protein sequence ID" value="SOH04692.1"/>
    <property type="molecule type" value="Genomic_DNA"/>
</dbReference>
<evidence type="ECO:0000313" key="3">
    <source>
        <dbReference type="EMBL" id="QII14286.1"/>
    </source>
</evidence>
<reference evidence="5" key="3">
    <citation type="submission" date="2017-10" db="EMBL/GenBank/DDBJ databases">
        <authorList>
            <person name="Frank J."/>
        </authorList>
    </citation>
    <scope>NUCLEOTIDE SEQUENCE [LARGE SCALE GENOMIC DNA]</scope>
</reference>
<dbReference type="PANTHER" id="PTHR43861">
    <property type="entry name" value="TRANS-ACONITATE 2-METHYLTRANSFERASE-RELATED"/>
    <property type="match status" value="1"/>
</dbReference>
<dbReference type="SUPFAM" id="SSF53335">
    <property type="entry name" value="S-adenosyl-L-methionine-dependent methyltransferases"/>
    <property type="match status" value="1"/>
</dbReference>
<dbReference type="GO" id="GO:0032259">
    <property type="term" value="P:methylation"/>
    <property type="evidence" value="ECO:0007669"/>
    <property type="project" value="UniProtKB-KW"/>
</dbReference>
<dbReference type="InterPro" id="IPR029063">
    <property type="entry name" value="SAM-dependent_MTases_sf"/>
</dbReference>
<evidence type="ECO:0000313" key="5">
    <source>
        <dbReference type="Proteomes" id="UP000221734"/>
    </source>
</evidence>
<keyword evidence="3" id="KW-0489">Methyltransferase</keyword>
<dbReference type="CDD" id="cd02440">
    <property type="entry name" value="AdoMet_MTases"/>
    <property type="match status" value="1"/>
</dbReference>
<dbReference type="Gene3D" id="3.40.50.150">
    <property type="entry name" value="Vaccinia Virus protein VP39"/>
    <property type="match status" value="1"/>
</dbReference>
<dbReference type="EMBL" id="CT573073">
    <property type="protein sequence ID" value="CAJ71239.1"/>
    <property type="molecule type" value="Genomic_DNA"/>
</dbReference>
<dbReference type="KEGG" id="kst:KSMBR1_2195"/>
<evidence type="ECO:0000313" key="4">
    <source>
        <dbReference type="EMBL" id="SOH04692.1"/>
    </source>
</evidence>
<sequence>MQGKEYLMENDEEALRLDIKTDTSVVEKQALWAGIETGMRVADIGCGSGKTTSILHKLVQPDGVAIGVDGAEKRIEFAKERYGVKRIEFICKDIPEPLNDLGVFDFVWVRFLLEYYRLNSFNIVKNISEIVKPGGILCLIDLDHNCLNHFGLSPRLETTLFAIMKYLEEKADFDPYMGRKLYSFLYDLGYQDINIDVASHHLIFGELKDADAFNWMKKFEVVSGKINFHFKEYEGGYREFLDEFNEFFTNPRRFTYTPVICCRGRKPMA</sequence>
<dbReference type="AlphaFoldDB" id="Q1PVH9"/>
<dbReference type="Pfam" id="PF13847">
    <property type="entry name" value="Methyltransf_31"/>
    <property type="match status" value="1"/>
</dbReference>
<gene>
    <name evidence="3" type="primary">pcm</name>
    <name evidence="3" type="ORF">KsCSTR_49090</name>
    <name evidence="4" type="ORF">KSMBR1_2195</name>
    <name evidence="2" type="ORF">kustc0494</name>
</gene>
<reference evidence="2" key="1">
    <citation type="journal article" date="2006" name="Nature">
        <title>Deciphering the evolution and metabolism of an anammox bacterium from a community genome.</title>
        <authorList>
            <person name="Strous M."/>
            <person name="Pelletier E."/>
            <person name="Mangenot S."/>
            <person name="Rattei T."/>
            <person name="Lehner A."/>
            <person name="Taylor M.W."/>
            <person name="Horn M."/>
            <person name="Daims H."/>
            <person name="Bartol-Mavel D."/>
            <person name="Wincker P."/>
            <person name="Barbe V."/>
            <person name="Fonknechten N."/>
            <person name="Vallenet D."/>
            <person name="Segurens B."/>
            <person name="Schenowitz-Truong C."/>
            <person name="Medigue C."/>
            <person name="Collingro A."/>
            <person name="Snel B."/>
            <person name="Dutilh B.E."/>
            <person name="OpDenCamp H.J.M."/>
            <person name="vanDerDrift C."/>
            <person name="Cirpus I."/>
            <person name="vanDePas-Schoonen K.T."/>
            <person name="Harhangi H.R."/>
            <person name="vanNiftrik L."/>
            <person name="Schmid M."/>
            <person name="Keltjens J."/>
            <person name="vanDeVossenberg J."/>
            <person name="Kartal B."/>
            <person name="Meier H."/>
            <person name="Frishman D."/>
            <person name="Huynen M.A."/>
            <person name="Mewes H."/>
            <person name="Weissenbach J."/>
            <person name="Jetten M.S.M."/>
            <person name="Wagner M."/>
            <person name="LePaslier D."/>
        </authorList>
    </citation>
    <scope>NUCLEOTIDE SEQUENCE</scope>
</reference>
<evidence type="ECO:0000313" key="6">
    <source>
        <dbReference type="Proteomes" id="UP000501926"/>
    </source>
</evidence>
<feature type="domain" description="Methyltransferase" evidence="1">
    <location>
        <begin position="36"/>
        <end position="143"/>
    </location>
</feature>
<dbReference type="Proteomes" id="UP000501926">
    <property type="component" value="Chromosome"/>
</dbReference>
<reference evidence="3 6" key="5">
    <citation type="submission" date="2020-02" db="EMBL/GenBank/DDBJ databases">
        <title>Newly sequenced genome of strain CSTR1 showed variability in Candidatus Kuenenia stuttgartiensis genomes.</title>
        <authorList>
            <person name="Ding C."/>
            <person name="Adrian L."/>
        </authorList>
    </citation>
    <scope>NUCLEOTIDE SEQUENCE [LARGE SCALE GENOMIC DNA]</scope>
    <source>
        <strain evidence="3 6">CSTR1</strain>
    </source>
</reference>
<dbReference type="OrthoDB" id="278023at2"/>
<accession>Q1PVH9</accession>
<dbReference type="EMBL" id="CP049055">
    <property type="protein sequence ID" value="QII14286.1"/>
    <property type="molecule type" value="Genomic_DNA"/>
</dbReference>
<reference evidence="4" key="4">
    <citation type="submission" date="2017-10" db="EMBL/GenBank/DDBJ databases">
        <authorList>
            <person name="Banno H."/>
            <person name="Chua N.-H."/>
        </authorList>
    </citation>
    <scope>NUCLEOTIDE SEQUENCE [LARGE SCALE GENOMIC DNA]</scope>
    <source>
        <strain evidence="4">Kuenenia_mbr1_ru-nijmegen</strain>
    </source>
</reference>
<dbReference type="GO" id="GO:0004719">
    <property type="term" value="F:protein-L-isoaspartate (D-aspartate) O-methyltransferase activity"/>
    <property type="evidence" value="ECO:0007669"/>
    <property type="project" value="UniProtKB-EC"/>
</dbReference>
<organism evidence="2">
    <name type="scientific">Kuenenia stuttgartiensis</name>
    <dbReference type="NCBI Taxonomy" id="174633"/>
    <lineage>
        <taxon>Bacteria</taxon>
        <taxon>Pseudomonadati</taxon>
        <taxon>Planctomycetota</taxon>
        <taxon>Candidatus Brocadiia</taxon>
        <taxon>Candidatus Brocadiales</taxon>
        <taxon>Candidatus Brocadiaceae</taxon>
        <taxon>Candidatus Kuenenia</taxon>
    </lineage>
</organism>
<evidence type="ECO:0000313" key="2">
    <source>
        <dbReference type="EMBL" id="CAJ71239.1"/>
    </source>
</evidence>
<protein>
    <submittedName>
        <fullName evidence="3">Protein-L-isoaspartate O-methyltransferase</fullName>
        <ecNumber evidence="3">2.1.1.77</ecNumber>
    </submittedName>
</protein>
<dbReference type="InterPro" id="IPR025714">
    <property type="entry name" value="Methyltranfer_dom"/>
</dbReference>